<reference evidence="2" key="3">
    <citation type="submission" date="2010-09" db="EMBL/GenBank/DDBJ databases">
        <title>Annotation of Gaeumannomyces graminis var. tritici R3-111a-1.</title>
        <authorList>
            <consortium name="The Broad Institute Genome Sequencing Platform"/>
            <person name="Ma L.-J."/>
            <person name="Dead R."/>
            <person name="Young S.K."/>
            <person name="Zeng Q."/>
            <person name="Gargeya S."/>
            <person name="Fitzgerald M."/>
            <person name="Haas B."/>
            <person name="Abouelleil A."/>
            <person name="Alvarado L."/>
            <person name="Arachchi H.M."/>
            <person name="Berlin A."/>
            <person name="Brown A."/>
            <person name="Chapman S.B."/>
            <person name="Chen Z."/>
            <person name="Dunbar C."/>
            <person name="Freedman E."/>
            <person name="Gearin G."/>
            <person name="Gellesch M."/>
            <person name="Goldberg J."/>
            <person name="Griggs A."/>
            <person name="Gujja S."/>
            <person name="Heiman D."/>
            <person name="Howarth C."/>
            <person name="Larson L."/>
            <person name="Lui A."/>
            <person name="MacDonald P.J.P."/>
            <person name="Mehta T."/>
            <person name="Montmayeur A."/>
            <person name="Murphy C."/>
            <person name="Neiman D."/>
            <person name="Pearson M."/>
            <person name="Priest M."/>
            <person name="Roberts A."/>
            <person name="Saif S."/>
            <person name="Shea T."/>
            <person name="Shenoy N."/>
            <person name="Sisk P."/>
            <person name="Stolte C."/>
            <person name="Sykes S."/>
            <person name="Yandava C."/>
            <person name="Wortman J."/>
            <person name="Nusbaum C."/>
            <person name="Birren B."/>
        </authorList>
    </citation>
    <scope>NUCLEOTIDE SEQUENCE</scope>
    <source>
        <strain evidence="2">R3-111a-1</strain>
    </source>
</reference>
<dbReference type="PANTHER" id="PTHR37019">
    <property type="entry name" value="CHROMOSOME 1, WHOLE GENOME SHOTGUN SEQUENCE"/>
    <property type="match status" value="1"/>
</dbReference>
<evidence type="ECO:0000313" key="3">
    <source>
        <dbReference type="EnsemblFungi" id="EJT77241"/>
    </source>
</evidence>
<dbReference type="OrthoDB" id="5313995at2759"/>
<dbReference type="RefSeq" id="XP_009223241.1">
    <property type="nucleotide sequence ID" value="XM_009224977.1"/>
</dbReference>
<keyword evidence="4" id="KW-1185">Reference proteome</keyword>
<evidence type="ECO:0000259" key="1">
    <source>
        <dbReference type="Pfam" id="PF24803"/>
    </source>
</evidence>
<dbReference type="eggNOG" id="ENOG502SV8Y">
    <property type="taxonomic scope" value="Eukaryota"/>
</dbReference>
<dbReference type="GeneID" id="20347611"/>
<dbReference type="EnsemblFungi" id="EJT77241">
    <property type="protein sequence ID" value="EJT77241"/>
    <property type="gene ID" value="GGTG_07153"/>
</dbReference>
<name>J3P0V7_GAET3</name>
<dbReference type="AlphaFoldDB" id="J3P0V7"/>
<evidence type="ECO:0000313" key="2">
    <source>
        <dbReference type="EMBL" id="EJT77241.1"/>
    </source>
</evidence>
<feature type="domain" description="DUF7704" evidence="1">
    <location>
        <begin position="76"/>
        <end position="217"/>
    </location>
</feature>
<reference evidence="2" key="2">
    <citation type="submission" date="2010-07" db="EMBL/GenBank/DDBJ databases">
        <authorList>
            <consortium name="The Broad Institute Genome Sequencing Platform"/>
            <consortium name="Broad Institute Genome Sequencing Center for Infectious Disease"/>
            <person name="Ma L.-J."/>
            <person name="Dead R."/>
            <person name="Young S."/>
            <person name="Zeng Q."/>
            <person name="Koehrsen M."/>
            <person name="Alvarado L."/>
            <person name="Berlin A."/>
            <person name="Chapman S.B."/>
            <person name="Chen Z."/>
            <person name="Freedman E."/>
            <person name="Gellesch M."/>
            <person name="Goldberg J."/>
            <person name="Griggs A."/>
            <person name="Gujja S."/>
            <person name="Heilman E.R."/>
            <person name="Heiman D."/>
            <person name="Hepburn T."/>
            <person name="Howarth C."/>
            <person name="Jen D."/>
            <person name="Larson L."/>
            <person name="Mehta T."/>
            <person name="Neiman D."/>
            <person name="Pearson M."/>
            <person name="Roberts A."/>
            <person name="Saif S."/>
            <person name="Shea T."/>
            <person name="Shenoy N."/>
            <person name="Sisk P."/>
            <person name="Stolte C."/>
            <person name="Sykes S."/>
            <person name="Walk T."/>
            <person name="White J."/>
            <person name="Yandava C."/>
            <person name="Haas B."/>
            <person name="Nusbaum C."/>
            <person name="Birren B."/>
        </authorList>
    </citation>
    <scope>NUCLEOTIDE SEQUENCE</scope>
    <source>
        <strain evidence="2">R3-111a-1</strain>
    </source>
</reference>
<sequence length="233" mass="25354">MTVRLTSDIPVTYAPEIPGHQGVYITSAPYICAPGQGQLTCGTTSRPVTVSSFRFHHQYPANPAKIHDTMAALQLTRIPALYWFQFAWVDPLVSFGTTVATLAKPSIILTAFFPTAMQAAAPLPPLYGQLLHHVAAWYLGSGVLSALLPRATRELRVWRVAQASTLAVDSVMLWSYFTSVAAQGRADPRAWRAEDWGSLGIVAWDWCLRVAFLAGVGLSGCVVDDGRGVRKRA</sequence>
<proteinExistence type="predicted"/>
<gene>
    <name evidence="3" type="primary">20347611</name>
    <name evidence="2" type="ORF">GGTG_07153</name>
</gene>
<dbReference type="HOGENOM" id="CLU_1189978_0_0_1"/>
<dbReference type="InterPro" id="IPR056121">
    <property type="entry name" value="DUF7704"/>
</dbReference>
<reference evidence="4" key="1">
    <citation type="submission" date="2010-07" db="EMBL/GenBank/DDBJ databases">
        <title>The genome sequence of Gaeumannomyces graminis var. tritici strain R3-111a-1.</title>
        <authorList>
            <consortium name="The Broad Institute Genome Sequencing Platform"/>
            <person name="Ma L.-J."/>
            <person name="Dead R."/>
            <person name="Young S."/>
            <person name="Zeng Q."/>
            <person name="Koehrsen M."/>
            <person name="Alvarado L."/>
            <person name="Berlin A."/>
            <person name="Chapman S.B."/>
            <person name="Chen Z."/>
            <person name="Freedman E."/>
            <person name="Gellesch M."/>
            <person name="Goldberg J."/>
            <person name="Griggs A."/>
            <person name="Gujja S."/>
            <person name="Heilman E.R."/>
            <person name="Heiman D."/>
            <person name="Hepburn T."/>
            <person name="Howarth C."/>
            <person name="Jen D."/>
            <person name="Larson L."/>
            <person name="Mehta T."/>
            <person name="Neiman D."/>
            <person name="Pearson M."/>
            <person name="Roberts A."/>
            <person name="Saif S."/>
            <person name="Shea T."/>
            <person name="Shenoy N."/>
            <person name="Sisk P."/>
            <person name="Stolte C."/>
            <person name="Sykes S."/>
            <person name="Walk T."/>
            <person name="White J."/>
            <person name="Yandava C."/>
            <person name="Haas B."/>
            <person name="Nusbaum C."/>
            <person name="Birren B."/>
        </authorList>
    </citation>
    <scope>NUCLEOTIDE SEQUENCE [LARGE SCALE GENOMIC DNA]</scope>
    <source>
        <strain evidence="4">R3-111a-1</strain>
    </source>
</reference>
<accession>J3P0V7</accession>
<dbReference type="Proteomes" id="UP000006039">
    <property type="component" value="Unassembled WGS sequence"/>
</dbReference>
<dbReference type="EMBL" id="GL385397">
    <property type="protein sequence ID" value="EJT77241.1"/>
    <property type="molecule type" value="Genomic_DNA"/>
</dbReference>
<reference evidence="3" key="5">
    <citation type="submission" date="2018-04" db="UniProtKB">
        <authorList>
            <consortium name="EnsemblFungi"/>
        </authorList>
    </citation>
    <scope>IDENTIFICATION</scope>
    <source>
        <strain evidence="3">R3-111a-1</strain>
    </source>
</reference>
<organism evidence="2">
    <name type="scientific">Gaeumannomyces tritici (strain R3-111a-1)</name>
    <name type="common">Wheat and barley take-all root rot fungus</name>
    <name type="synonym">Gaeumannomyces graminis var. tritici</name>
    <dbReference type="NCBI Taxonomy" id="644352"/>
    <lineage>
        <taxon>Eukaryota</taxon>
        <taxon>Fungi</taxon>
        <taxon>Dikarya</taxon>
        <taxon>Ascomycota</taxon>
        <taxon>Pezizomycotina</taxon>
        <taxon>Sordariomycetes</taxon>
        <taxon>Sordariomycetidae</taxon>
        <taxon>Magnaporthales</taxon>
        <taxon>Magnaporthaceae</taxon>
        <taxon>Gaeumannomyces</taxon>
    </lineage>
</organism>
<dbReference type="PANTHER" id="PTHR37019:SF1">
    <property type="entry name" value="EXPERA DOMAIN-CONTAINING PROTEIN"/>
    <property type="match status" value="1"/>
</dbReference>
<evidence type="ECO:0000313" key="4">
    <source>
        <dbReference type="Proteomes" id="UP000006039"/>
    </source>
</evidence>
<dbReference type="VEuPathDB" id="FungiDB:GGTG_07153"/>
<dbReference type="Pfam" id="PF24803">
    <property type="entry name" value="DUF7704"/>
    <property type="match status" value="1"/>
</dbReference>
<protein>
    <recommendedName>
        <fullName evidence="1">DUF7704 domain-containing protein</fullName>
    </recommendedName>
</protein>
<reference evidence="3" key="4">
    <citation type="journal article" date="2015" name="G3 (Bethesda)">
        <title>Genome sequences of three phytopathogenic species of the Magnaporthaceae family of fungi.</title>
        <authorList>
            <person name="Okagaki L.H."/>
            <person name="Nunes C.C."/>
            <person name="Sailsbery J."/>
            <person name="Clay B."/>
            <person name="Brown D."/>
            <person name="John T."/>
            <person name="Oh Y."/>
            <person name="Young N."/>
            <person name="Fitzgerald M."/>
            <person name="Haas B.J."/>
            <person name="Zeng Q."/>
            <person name="Young S."/>
            <person name="Adiconis X."/>
            <person name="Fan L."/>
            <person name="Levin J.Z."/>
            <person name="Mitchell T.K."/>
            <person name="Okubara P.A."/>
            <person name="Farman M.L."/>
            <person name="Kohn L.M."/>
            <person name="Birren B."/>
            <person name="Ma L.-J."/>
            <person name="Dean R.A."/>
        </authorList>
    </citation>
    <scope>NUCLEOTIDE SEQUENCE</scope>
    <source>
        <strain evidence="3">R3-111a-1</strain>
    </source>
</reference>